<protein>
    <submittedName>
        <fullName evidence="3">Flavin reductase family protein</fullName>
    </submittedName>
</protein>
<comment type="caution">
    <text evidence="3">The sequence shown here is derived from an EMBL/GenBank/DDBJ whole genome shotgun (WGS) entry which is preliminary data.</text>
</comment>
<name>A0A5N5EBF2_9ACTN</name>
<evidence type="ECO:0000259" key="2">
    <source>
        <dbReference type="SMART" id="SM00903"/>
    </source>
</evidence>
<dbReference type="Gene3D" id="2.30.110.10">
    <property type="entry name" value="Electron Transport, Fmn-binding Protein, Chain A"/>
    <property type="match status" value="1"/>
</dbReference>
<dbReference type="PANTHER" id="PTHR30466">
    <property type="entry name" value="FLAVIN REDUCTASE"/>
    <property type="match status" value="1"/>
</dbReference>
<dbReference type="AlphaFoldDB" id="A0A5N5EBF2"/>
<dbReference type="Proteomes" id="UP000326907">
    <property type="component" value="Unassembled WGS sequence"/>
</dbReference>
<dbReference type="EMBL" id="VYUA01000099">
    <property type="protein sequence ID" value="KAB2587517.1"/>
    <property type="molecule type" value="Genomic_DNA"/>
</dbReference>
<dbReference type="GO" id="GO:0006208">
    <property type="term" value="P:pyrimidine nucleobase catabolic process"/>
    <property type="evidence" value="ECO:0007669"/>
    <property type="project" value="TreeGrafter"/>
</dbReference>
<evidence type="ECO:0000313" key="4">
    <source>
        <dbReference type="Proteomes" id="UP000326907"/>
    </source>
</evidence>
<keyword evidence="4" id="KW-1185">Reference proteome</keyword>
<evidence type="ECO:0000313" key="3">
    <source>
        <dbReference type="EMBL" id="KAB2587517.1"/>
    </source>
</evidence>
<dbReference type="InterPro" id="IPR012349">
    <property type="entry name" value="Split_barrel_FMN-bd"/>
</dbReference>
<keyword evidence="1" id="KW-0560">Oxidoreductase</keyword>
<gene>
    <name evidence="3" type="ORF">F5983_37565</name>
</gene>
<reference evidence="3 4" key="1">
    <citation type="submission" date="2019-09" db="EMBL/GenBank/DDBJ databases">
        <authorList>
            <person name="Liu P."/>
        </authorList>
    </citation>
    <scope>NUCLEOTIDE SEQUENCE [LARGE SCALE GENOMIC DNA]</scope>
    <source>
        <strain evidence="3 4">TRM68085</strain>
    </source>
</reference>
<accession>A0A5N5EBF2</accession>
<dbReference type="SUPFAM" id="SSF50475">
    <property type="entry name" value="FMN-binding split barrel"/>
    <property type="match status" value="1"/>
</dbReference>
<dbReference type="Pfam" id="PF01613">
    <property type="entry name" value="Flavin_Reduct"/>
    <property type="match status" value="1"/>
</dbReference>
<dbReference type="InterPro" id="IPR050268">
    <property type="entry name" value="NADH-dep_flavin_reductase"/>
</dbReference>
<sequence length="177" mass="18935">MSSVYAKDTVGRIPMEPASVRETMARFATGVTVLSVGGQHIHGMTANAFSSVALDPPKVLCCVAHSAVMHKAITASGRFGISILGSGQEMLARHFANKDRILGPEQFEGIGWEPGRYTQAPLLHGATAWLECELSESYDSGDHTIFIGDVLHTSRAADASGLLFFNGKFRQVDPTTA</sequence>
<dbReference type="GO" id="GO:0042602">
    <property type="term" value="F:riboflavin reductase (NADPH) activity"/>
    <property type="evidence" value="ECO:0007669"/>
    <property type="project" value="TreeGrafter"/>
</dbReference>
<organism evidence="3 4">
    <name type="scientific">Streptomyces arboris</name>
    <dbReference type="NCBI Taxonomy" id="2600619"/>
    <lineage>
        <taxon>Bacteria</taxon>
        <taxon>Bacillati</taxon>
        <taxon>Actinomycetota</taxon>
        <taxon>Actinomycetes</taxon>
        <taxon>Kitasatosporales</taxon>
        <taxon>Streptomycetaceae</taxon>
        <taxon>Streptomyces</taxon>
    </lineage>
</organism>
<proteinExistence type="predicted"/>
<dbReference type="SMART" id="SM00903">
    <property type="entry name" value="Flavin_Reduct"/>
    <property type="match status" value="1"/>
</dbReference>
<feature type="domain" description="Flavin reductase like" evidence="2">
    <location>
        <begin position="24"/>
        <end position="171"/>
    </location>
</feature>
<dbReference type="GO" id="GO:0010181">
    <property type="term" value="F:FMN binding"/>
    <property type="evidence" value="ECO:0007669"/>
    <property type="project" value="InterPro"/>
</dbReference>
<dbReference type="InterPro" id="IPR002563">
    <property type="entry name" value="Flavin_Rdtase-like_dom"/>
</dbReference>
<evidence type="ECO:0000256" key="1">
    <source>
        <dbReference type="ARBA" id="ARBA00023002"/>
    </source>
</evidence>
<dbReference type="PANTHER" id="PTHR30466:SF1">
    <property type="entry name" value="FMN REDUCTASE (NADH) RUTF"/>
    <property type="match status" value="1"/>
</dbReference>